<feature type="region of interest" description="Disordered" evidence="1">
    <location>
        <begin position="26"/>
        <end position="59"/>
    </location>
</feature>
<name>K1X3U2_MARBU</name>
<feature type="compositionally biased region" description="Polar residues" evidence="1">
    <location>
        <begin position="34"/>
        <end position="45"/>
    </location>
</feature>
<dbReference type="EMBL" id="JH921430">
    <property type="protein sequence ID" value="EKD19652.1"/>
    <property type="molecule type" value="Genomic_DNA"/>
</dbReference>
<protein>
    <submittedName>
        <fullName evidence="2">Uncharacterized protein</fullName>
    </submittedName>
</protein>
<dbReference type="GeneID" id="18757539"/>
<evidence type="ECO:0000313" key="2">
    <source>
        <dbReference type="EMBL" id="EKD19652.1"/>
    </source>
</evidence>
<feature type="region of interest" description="Disordered" evidence="1">
    <location>
        <begin position="186"/>
        <end position="222"/>
    </location>
</feature>
<accession>K1X3U2</accession>
<sequence>MMSKSKYHAETSTTNINLAEMVMDSDLSDPAPLQATNKPQLQFPQIRSPPPSPSSTPARSMLIRPIDIPHRLYRVEFQTSKSPTSPDLVGFAAAEASIPFPRTVSALQDERVWAADGRMLSVVVRVSDYLEDGEGESDVGEYLAWKSVKGDAVYPVESGGYWDIKKKRICEVRGTLDAVRAEGQLSVEGSEKDEEEGRVGMGDSIGEFGEAEGGDARPRRSGRFSQDATAVSLCEGGSQKPTHSQLFNCGSSEGFEDETETQEVLAVKRGRSNVWPVRSILDHRPAGSTQKGARGYQVYWGSPCKFTWLKTNNIRRGSIEEYWKGREKN</sequence>
<gene>
    <name evidence="2" type="ORF">MBM_01604</name>
</gene>
<dbReference type="Proteomes" id="UP000006753">
    <property type="component" value="Unassembled WGS sequence"/>
</dbReference>
<organism evidence="2 3">
    <name type="scientific">Marssonina brunnea f. sp. multigermtubi (strain MB_m1)</name>
    <name type="common">Marssonina leaf spot fungus</name>
    <dbReference type="NCBI Taxonomy" id="1072389"/>
    <lineage>
        <taxon>Eukaryota</taxon>
        <taxon>Fungi</taxon>
        <taxon>Dikarya</taxon>
        <taxon>Ascomycota</taxon>
        <taxon>Pezizomycotina</taxon>
        <taxon>Leotiomycetes</taxon>
        <taxon>Helotiales</taxon>
        <taxon>Drepanopezizaceae</taxon>
        <taxon>Drepanopeziza</taxon>
    </lineage>
</organism>
<dbReference type="HOGENOM" id="CLU_844879_0_0_1"/>
<keyword evidence="3" id="KW-1185">Reference proteome</keyword>
<reference evidence="2 3" key="1">
    <citation type="journal article" date="2012" name="BMC Genomics">
        <title>Sequencing the genome of Marssonina brunnea reveals fungus-poplar co-evolution.</title>
        <authorList>
            <person name="Zhu S."/>
            <person name="Cao Y.-Z."/>
            <person name="Jiang C."/>
            <person name="Tan B.-Y."/>
            <person name="Wang Z."/>
            <person name="Feng S."/>
            <person name="Zhang L."/>
            <person name="Su X.-H."/>
            <person name="Brejova B."/>
            <person name="Vinar T."/>
            <person name="Xu M."/>
            <person name="Wang M.-X."/>
            <person name="Zhang S.-G."/>
            <person name="Huang M.-R."/>
            <person name="Wu R."/>
            <person name="Zhou Y."/>
        </authorList>
    </citation>
    <scope>NUCLEOTIDE SEQUENCE [LARGE SCALE GENOMIC DNA]</scope>
    <source>
        <strain evidence="2 3">MB_m1</strain>
    </source>
</reference>
<proteinExistence type="predicted"/>
<dbReference type="OrthoDB" id="10373739at2759"/>
<evidence type="ECO:0000313" key="3">
    <source>
        <dbReference type="Proteomes" id="UP000006753"/>
    </source>
</evidence>
<dbReference type="AlphaFoldDB" id="K1X3U2"/>
<evidence type="ECO:0000256" key="1">
    <source>
        <dbReference type="SAM" id="MobiDB-lite"/>
    </source>
</evidence>
<dbReference type="KEGG" id="mbe:MBM_01604"/>
<dbReference type="InParanoid" id="K1X3U2"/>